<evidence type="ECO:0000313" key="1">
    <source>
        <dbReference type="EMBL" id="KRX05787.1"/>
    </source>
</evidence>
<dbReference type="AlphaFoldDB" id="A0A0V0QU93"/>
<gene>
    <name evidence="1" type="ORF">PPERSA_02319</name>
</gene>
<proteinExistence type="predicted"/>
<keyword evidence="2" id="KW-1185">Reference proteome</keyword>
<protein>
    <submittedName>
        <fullName evidence="1">CRAL-TRIO domain</fullName>
    </submittedName>
</protein>
<evidence type="ECO:0000313" key="2">
    <source>
        <dbReference type="Proteomes" id="UP000054937"/>
    </source>
</evidence>
<name>A0A0V0QU93_PSEPJ</name>
<dbReference type="InParanoid" id="A0A0V0QU93"/>
<dbReference type="SUPFAM" id="SSF52087">
    <property type="entry name" value="CRAL/TRIO domain"/>
    <property type="match status" value="1"/>
</dbReference>
<organism evidence="1 2">
    <name type="scientific">Pseudocohnilembus persalinus</name>
    <name type="common">Ciliate</name>
    <dbReference type="NCBI Taxonomy" id="266149"/>
    <lineage>
        <taxon>Eukaryota</taxon>
        <taxon>Sar</taxon>
        <taxon>Alveolata</taxon>
        <taxon>Ciliophora</taxon>
        <taxon>Intramacronucleata</taxon>
        <taxon>Oligohymenophorea</taxon>
        <taxon>Scuticociliatia</taxon>
        <taxon>Philasterida</taxon>
        <taxon>Pseudocohnilembidae</taxon>
        <taxon>Pseudocohnilembus</taxon>
    </lineage>
</organism>
<sequence length="169" mass="19467">MVEETANKLCMLAESEYKKLQESIPASQLQQKYGGTLPNITNFWPPENIDHLMPGAQQSQKSQQQIKEINLNGQNNNNNQKTEIELQQQSNTYINNGNGLQLMHQESDYYSLVNDSQQFFSEDYTTDKELAQLQTPLGKNKYIDIREDNKEIYLTNGEDRSSCCTCQIF</sequence>
<comment type="caution">
    <text evidence="1">The sequence shown here is derived from an EMBL/GenBank/DDBJ whole genome shotgun (WGS) entry which is preliminary data.</text>
</comment>
<dbReference type="OrthoDB" id="75724at2759"/>
<dbReference type="EMBL" id="LDAU01000104">
    <property type="protein sequence ID" value="KRX05787.1"/>
    <property type="molecule type" value="Genomic_DNA"/>
</dbReference>
<dbReference type="Proteomes" id="UP000054937">
    <property type="component" value="Unassembled WGS sequence"/>
</dbReference>
<accession>A0A0V0QU93</accession>
<reference evidence="1 2" key="1">
    <citation type="journal article" date="2015" name="Sci. Rep.">
        <title>Genome of the facultative scuticociliatosis pathogen Pseudocohnilembus persalinus provides insight into its virulence through horizontal gene transfer.</title>
        <authorList>
            <person name="Xiong J."/>
            <person name="Wang G."/>
            <person name="Cheng J."/>
            <person name="Tian M."/>
            <person name="Pan X."/>
            <person name="Warren A."/>
            <person name="Jiang C."/>
            <person name="Yuan D."/>
            <person name="Miao W."/>
        </authorList>
    </citation>
    <scope>NUCLEOTIDE SEQUENCE [LARGE SCALE GENOMIC DNA]</scope>
    <source>
        <strain evidence="1">36N120E</strain>
    </source>
</reference>
<dbReference type="InterPro" id="IPR036865">
    <property type="entry name" value="CRAL-TRIO_dom_sf"/>
</dbReference>